<dbReference type="SUPFAM" id="SSF52172">
    <property type="entry name" value="CheY-like"/>
    <property type="match status" value="1"/>
</dbReference>
<dbReference type="CDD" id="cd19920">
    <property type="entry name" value="REC_PA4781-like"/>
    <property type="match status" value="1"/>
</dbReference>
<dbReference type="SMART" id="SM00471">
    <property type="entry name" value="HDc"/>
    <property type="match status" value="1"/>
</dbReference>
<evidence type="ECO:0000259" key="2">
    <source>
        <dbReference type="PROSITE" id="PS50110"/>
    </source>
</evidence>
<dbReference type="PROSITE" id="PS51832">
    <property type="entry name" value="HD_GYP"/>
    <property type="match status" value="1"/>
</dbReference>
<dbReference type="InterPro" id="IPR001789">
    <property type="entry name" value="Sig_transdc_resp-reg_receiver"/>
</dbReference>
<dbReference type="InterPro" id="IPR037522">
    <property type="entry name" value="HD_GYP_dom"/>
</dbReference>
<proteinExistence type="predicted"/>
<protein>
    <submittedName>
        <fullName evidence="4">Response regulator</fullName>
    </submittedName>
</protein>
<dbReference type="PROSITE" id="PS50110">
    <property type="entry name" value="RESPONSE_REGULATORY"/>
    <property type="match status" value="1"/>
</dbReference>
<keyword evidence="1" id="KW-0597">Phosphoprotein</keyword>
<dbReference type="PANTHER" id="PTHR45228">
    <property type="entry name" value="CYCLIC DI-GMP PHOSPHODIESTERASE TM_0186-RELATED"/>
    <property type="match status" value="1"/>
</dbReference>
<evidence type="ECO:0000256" key="1">
    <source>
        <dbReference type="PROSITE-ProRule" id="PRU00169"/>
    </source>
</evidence>
<dbReference type="Pfam" id="PF13487">
    <property type="entry name" value="HD_5"/>
    <property type="match status" value="1"/>
</dbReference>
<dbReference type="InterPro" id="IPR003607">
    <property type="entry name" value="HD/PDEase_dom"/>
</dbReference>
<accession>A0A0H3ZRX7</accession>
<dbReference type="GO" id="GO:0008081">
    <property type="term" value="F:phosphoric diester hydrolase activity"/>
    <property type="evidence" value="ECO:0007669"/>
    <property type="project" value="UniProtKB-ARBA"/>
</dbReference>
<feature type="domain" description="HD-GYP" evidence="3">
    <location>
        <begin position="143"/>
        <end position="340"/>
    </location>
</feature>
<dbReference type="EMBL" id="KP795485">
    <property type="protein sequence ID" value="AKN36361.1"/>
    <property type="molecule type" value="Genomic_DNA"/>
</dbReference>
<evidence type="ECO:0000259" key="3">
    <source>
        <dbReference type="PROSITE" id="PS51832"/>
    </source>
</evidence>
<reference evidence="4" key="1">
    <citation type="journal article" date="2015" name="MBio">
        <title>Eco-Evolutionary Dynamics of Episomes among Ecologically Cohesive Bacterial Populations.</title>
        <authorList>
            <person name="Xue H."/>
            <person name="Cordero O.X."/>
            <person name="Camas F.M."/>
            <person name="Trimble W."/>
            <person name="Meyer F."/>
            <person name="Guglielmini J."/>
            <person name="Rocha E.P."/>
            <person name="Polz M.F."/>
        </authorList>
    </citation>
    <scope>NUCLEOTIDE SEQUENCE</scope>
    <source>
        <strain evidence="4">FF_112</strain>
    </source>
</reference>
<dbReference type="CDD" id="cd00077">
    <property type="entry name" value="HDc"/>
    <property type="match status" value="1"/>
</dbReference>
<dbReference type="SMART" id="SM00448">
    <property type="entry name" value="REC"/>
    <property type="match status" value="1"/>
</dbReference>
<dbReference type="InterPro" id="IPR011006">
    <property type="entry name" value="CheY-like_superfamily"/>
</dbReference>
<dbReference type="PANTHER" id="PTHR45228:SF5">
    <property type="entry name" value="CYCLIC DI-GMP PHOSPHODIESTERASE VC_1348-RELATED"/>
    <property type="match status" value="1"/>
</dbReference>
<feature type="modified residue" description="4-aspartylphosphate" evidence="1">
    <location>
        <position position="56"/>
    </location>
</feature>
<feature type="domain" description="Response regulatory" evidence="2">
    <location>
        <begin position="7"/>
        <end position="123"/>
    </location>
</feature>
<dbReference type="SUPFAM" id="SSF109604">
    <property type="entry name" value="HD-domain/PDEase-like"/>
    <property type="match status" value="1"/>
</dbReference>
<evidence type="ECO:0000313" key="4">
    <source>
        <dbReference type="EMBL" id="AKN36361.1"/>
    </source>
</evidence>
<organism evidence="4">
    <name type="scientific">Vibrio tasmaniensis</name>
    <dbReference type="NCBI Taxonomy" id="212663"/>
    <lineage>
        <taxon>Bacteria</taxon>
        <taxon>Pseudomonadati</taxon>
        <taxon>Pseudomonadota</taxon>
        <taxon>Gammaproteobacteria</taxon>
        <taxon>Vibrionales</taxon>
        <taxon>Vibrionaceae</taxon>
        <taxon>Vibrio</taxon>
    </lineage>
</organism>
<dbReference type="Gene3D" id="3.40.50.2300">
    <property type="match status" value="1"/>
</dbReference>
<dbReference type="Gene3D" id="1.10.3210.10">
    <property type="entry name" value="Hypothetical protein af1432"/>
    <property type="match status" value="1"/>
</dbReference>
<dbReference type="GO" id="GO:0000160">
    <property type="term" value="P:phosphorelay signal transduction system"/>
    <property type="evidence" value="ECO:0007669"/>
    <property type="project" value="InterPro"/>
</dbReference>
<name>A0A0H3ZRX7_9VIBR</name>
<dbReference type="AlphaFoldDB" id="A0A0H3ZRX7"/>
<dbReference type="InterPro" id="IPR052020">
    <property type="entry name" value="Cyclic_di-GMP/3'3'-cGAMP_PDE"/>
</dbReference>
<sequence length="340" mass="38337">MKEKDFNLLIVDDTPANIDLLSGILLSEYNIKVATNGSLALKLAEQSPKPDLILLDVIMPQMDGYEVCTLLKSNPVTATIPVIFVTAKCEVEDETKGFDIGAVDYIVKPISPPVVKSRVATHLALHNQRRTLEQQVHLRTQEIRENQLEIISCLGRAAEFKDNETGMHVVRMSHYSRILAEALNIEQKWCQLLFEASPMHDIGKIGVADNILKKNGSLTPEEWEHMKEHVNYGVQILGDHKSELIDMARQIIEYHHEKWDGSGYPKGVLGEEIPLSARIVMIADVFDALTSDRPYKEAWPVEEAFSYLQEHAGTHFDRKLVDVFLTQKAKILDVKASFAD</sequence>
<dbReference type="Pfam" id="PF00072">
    <property type="entry name" value="Response_reg"/>
    <property type="match status" value="1"/>
</dbReference>